<feature type="region of interest" description="Disordered" evidence="1">
    <location>
        <begin position="60"/>
        <end position="84"/>
    </location>
</feature>
<proteinExistence type="predicted"/>
<dbReference type="Proteomes" id="UP001196413">
    <property type="component" value="Unassembled WGS sequence"/>
</dbReference>
<organism evidence="2 3">
    <name type="scientific">Parelaphostrongylus tenuis</name>
    <name type="common">Meningeal worm</name>
    <dbReference type="NCBI Taxonomy" id="148309"/>
    <lineage>
        <taxon>Eukaryota</taxon>
        <taxon>Metazoa</taxon>
        <taxon>Ecdysozoa</taxon>
        <taxon>Nematoda</taxon>
        <taxon>Chromadorea</taxon>
        <taxon>Rhabditida</taxon>
        <taxon>Rhabditina</taxon>
        <taxon>Rhabditomorpha</taxon>
        <taxon>Strongyloidea</taxon>
        <taxon>Metastrongylidae</taxon>
        <taxon>Parelaphostrongylus</taxon>
    </lineage>
</organism>
<comment type="caution">
    <text evidence="2">The sequence shown here is derived from an EMBL/GenBank/DDBJ whole genome shotgun (WGS) entry which is preliminary data.</text>
</comment>
<evidence type="ECO:0000313" key="3">
    <source>
        <dbReference type="Proteomes" id="UP001196413"/>
    </source>
</evidence>
<reference evidence="2" key="1">
    <citation type="submission" date="2021-06" db="EMBL/GenBank/DDBJ databases">
        <title>Parelaphostrongylus tenuis whole genome reference sequence.</title>
        <authorList>
            <person name="Garwood T.J."/>
            <person name="Larsen P.A."/>
            <person name="Fountain-Jones N.M."/>
            <person name="Garbe J.R."/>
            <person name="Macchietto M.G."/>
            <person name="Kania S.A."/>
            <person name="Gerhold R.W."/>
            <person name="Richards J.E."/>
            <person name="Wolf T.M."/>
        </authorList>
    </citation>
    <scope>NUCLEOTIDE SEQUENCE</scope>
    <source>
        <strain evidence="2">MNPRO001-30</strain>
        <tissue evidence="2">Meninges</tissue>
    </source>
</reference>
<dbReference type="AlphaFoldDB" id="A0AAD5QR43"/>
<name>A0AAD5QR43_PARTN</name>
<gene>
    <name evidence="2" type="ORF">KIN20_016933</name>
</gene>
<evidence type="ECO:0000313" key="2">
    <source>
        <dbReference type="EMBL" id="KAJ1358494.1"/>
    </source>
</evidence>
<sequence>MQSQIPLKGMQNRPHISYCDENNMSIDEMQSLIPALTFHHQDVVDDCTREVGSGARLHARCKQHNNHSTTAPPFQSLADRRHST</sequence>
<protein>
    <submittedName>
        <fullName evidence="2">Uncharacterized protein</fullName>
    </submittedName>
</protein>
<evidence type="ECO:0000256" key="1">
    <source>
        <dbReference type="SAM" id="MobiDB-lite"/>
    </source>
</evidence>
<accession>A0AAD5QR43</accession>
<dbReference type="EMBL" id="JAHQIW010003385">
    <property type="protein sequence ID" value="KAJ1358494.1"/>
    <property type="molecule type" value="Genomic_DNA"/>
</dbReference>
<keyword evidence="3" id="KW-1185">Reference proteome</keyword>